<keyword evidence="2" id="KW-0249">Electron transport</keyword>
<keyword evidence="1" id="KW-0813">Transport</keyword>
<name>A0A2J6WDT7_9BACT</name>
<dbReference type="AlphaFoldDB" id="A0A2J6WDT7"/>
<dbReference type="InterPro" id="IPR052753">
    <property type="entry name" value="Rbr2/Nigerythrin"/>
</dbReference>
<gene>
    <name evidence="5" type="ORF">C0189_04270</name>
</gene>
<sequence length="167" mass="19014">MRQMTEKSLREAFAGESQAHMKYLIFAEQAEKEGLHDVARLFRAISFAEQVHATNHFKALMELKKTSENLQSAWGGENFEVEEMYPAYNAIATLQDEKDALRSIHFALSAEKIHRELYAETKEKLDKGEEVKFDKIYICPVCGYTVIGEAPEQCPICGAPKSAFKEF</sequence>
<dbReference type="GO" id="GO:0005506">
    <property type="term" value="F:iron ion binding"/>
    <property type="evidence" value="ECO:0007669"/>
    <property type="project" value="InterPro"/>
</dbReference>
<evidence type="ECO:0000313" key="6">
    <source>
        <dbReference type="Proteomes" id="UP000237040"/>
    </source>
</evidence>
<evidence type="ECO:0000259" key="3">
    <source>
        <dbReference type="PROSITE" id="PS50903"/>
    </source>
</evidence>
<evidence type="ECO:0000256" key="1">
    <source>
        <dbReference type="ARBA" id="ARBA00022448"/>
    </source>
</evidence>
<evidence type="ECO:0000256" key="2">
    <source>
        <dbReference type="ARBA" id="ARBA00022982"/>
    </source>
</evidence>
<dbReference type="Pfam" id="PF02915">
    <property type="entry name" value="Rubrerythrin"/>
    <property type="match status" value="1"/>
</dbReference>
<dbReference type="Gene3D" id="2.20.28.10">
    <property type="match status" value="1"/>
</dbReference>
<comment type="caution">
    <text evidence="5">The sequence shown here is derived from an EMBL/GenBank/DDBJ whole genome shotgun (WGS) entry which is preliminary data.</text>
</comment>
<feature type="domain" description="Ferritin-like diiron" evidence="4">
    <location>
        <begin position="1"/>
        <end position="129"/>
    </location>
</feature>
<dbReference type="InterPro" id="IPR048574">
    <property type="entry name" value="RUBY_RBDX"/>
</dbReference>
<dbReference type="InterPro" id="IPR012347">
    <property type="entry name" value="Ferritin-like"/>
</dbReference>
<evidence type="ECO:0000313" key="5">
    <source>
        <dbReference type="EMBL" id="PMP66930.1"/>
    </source>
</evidence>
<dbReference type="PANTHER" id="PTHR33746:SF4">
    <property type="entry name" value="RUBRERYTHRIN"/>
    <property type="match status" value="1"/>
</dbReference>
<dbReference type="PANTHER" id="PTHR33746">
    <property type="entry name" value="RUBRERYTHRIN"/>
    <property type="match status" value="1"/>
</dbReference>
<feature type="domain" description="Rubredoxin-like" evidence="3">
    <location>
        <begin position="134"/>
        <end position="167"/>
    </location>
</feature>
<dbReference type="InterPro" id="IPR003251">
    <property type="entry name" value="Rr_diiron-bd_dom"/>
</dbReference>
<dbReference type="Pfam" id="PF21349">
    <property type="entry name" value="RUBY_RBDX"/>
    <property type="match status" value="1"/>
</dbReference>
<dbReference type="PROSITE" id="PS50903">
    <property type="entry name" value="RUBREDOXIN_LIKE"/>
    <property type="match status" value="1"/>
</dbReference>
<reference evidence="5 6" key="1">
    <citation type="submission" date="2018-01" db="EMBL/GenBank/DDBJ databases">
        <title>Metagenomic assembled genomes from two thermal pools in the Uzon Caldera, Kamchatka, Russia.</title>
        <authorList>
            <person name="Wilkins L."/>
            <person name="Ettinger C."/>
        </authorList>
    </citation>
    <scope>NUCLEOTIDE SEQUENCE [LARGE SCALE GENOMIC DNA]</scope>
    <source>
        <strain evidence="5">ZAV-07</strain>
    </source>
</reference>
<dbReference type="EMBL" id="PNIL01000061">
    <property type="protein sequence ID" value="PMP66930.1"/>
    <property type="molecule type" value="Genomic_DNA"/>
</dbReference>
<dbReference type="PROSITE" id="PS50905">
    <property type="entry name" value="FERRITIN_LIKE"/>
    <property type="match status" value="1"/>
</dbReference>
<evidence type="ECO:0000259" key="4">
    <source>
        <dbReference type="PROSITE" id="PS50905"/>
    </source>
</evidence>
<dbReference type="Proteomes" id="UP000237040">
    <property type="component" value="Unassembled WGS sequence"/>
</dbReference>
<dbReference type="InterPro" id="IPR009078">
    <property type="entry name" value="Ferritin-like_SF"/>
</dbReference>
<protein>
    <submittedName>
        <fullName evidence="5">Rubrerythrin</fullName>
    </submittedName>
</protein>
<accession>A0A2J6WDT7</accession>
<dbReference type="InterPro" id="IPR009040">
    <property type="entry name" value="Ferritin-like_diiron"/>
</dbReference>
<dbReference type="GO" id="GO:0016491">
    <property type="term" value="F:oxidoreductase activity"/>
    <property type="evidence" value="ECO:0007669"/>
    <property type="project" value="InterPro"/>
</dbReference>
<organism evidence="5 6">
    <name type="scientific">Caldisericum exile</name>
    <dbReference type="NCBI Taxonomy" id="693075"/>
    <lineage>
        <taxon>Bacteria</taxon>
        <taxon>Pseudomonadati</taxon>
        <taxon>Caldisericota/Cryosericota group</taxon>
        <taxon>Caldisericota</taxon>
        <taxon>Caldisericia</taxon>
        <taxon>Caldisericales</taxon>
        <taxon>Caldisericaceae</taxon>
        <taxon>Caldisericum</taxon>
    </lineage>
</organism>
<dbReference type="Gene3D" id="1.20.1260.10">
    <property type="match status" value="1"/>
</dbReference>
<dbReference type="SUPFAM" id="SSF57802">
    <property type="entry name" value="Rubredoxin-like"/>
    <property type="match status" value="1"/>
</dbReference>
<dbReference type="InterPro" id="IPR024934">
    <property type="entry name" value="Rubredoxin-like_dom"/>
</dbReference>
<proteinExistence type="predicted"/>
<dbReference type="CDD" id="cd00729">
    <property type="entry name" value="rubredoxin_SM"/>
    <property type="match status" value="1"/>
</dbReference>
<dbReference type="SUPFAM" id="SSF47240">
    <property type="entry name" value="Ferritin-like"/>
    <property type="match status" value="1"/>
</dbReference>
<dbReference type="RefSeq" id="WP_416084682.1">
    <property type="nucleotide sequence ID" value="NZ_JBNATC010000002.1"/>
</dbReference>
<dbReference type="CDD" id="cd01041">
    <property type="entry name" value="Rubrerythrin"/>
    <property type="match status" value="1"/>
</dbReference>